<evidence type="ECO:0000256" key="6">
    <source>
        <dbReference type="ARBA" id="ARBA00047942"/>
    </source>
</evidence>
<dbReference type="AlphaFoldDB" id="A0A542ZEI3"/>
<evidence type="ECO:0000313" key="8">
    <source>
        <dbReference type="EMBL" id="TQL58755.1"/>
    </source>
</evidence>
<keyword evidence="5" id="KW-0949">S-adenosyl-L-methionine</keyword>
<protein>
    <recommendedName>
        <fullName evidence="2">site-specific DNA-methyltransferase (adenine-specific)</fullName>
        <ecNumber evidence="2">2.1.1.72</ecNumber>
    </recommendedName>
</protein>
<keyword evidence="4 8" id="KW-0808">Transferase</keyword>
<feature type="domain" description="Type II methyltransferase M.TaqI-like" evidence="7">
    <location>
        <begin position="226"/>
        <end position="314"/>
    </location>
</feature>
<comment type="similarity">
    <text evidence="1">Belongs to the N(4)/N(6)-methyltransferase family.</text>
</comment>
<evidence type="ECO:0000313" key="9">
    <source>
        <dbReference type="Proteomes" id="UP000319514"/>
    </source>
</evidence>
<accession>A0A542ZEI3</accession>
<dbReference type="GO" id="GO:0009007">
    <property type="term" value="F:site-specific DNA-methyltransferase (adenine-specific) activity"/>
    <property type="evidence" value="ECO:0007669"/>
    <property type="project" value="UniProtKB-EC"/>
</dbReference>
<dbReference type="Pfam" id="PF07669">
    <property type="entry name" value="Eco57I"/>
    <property type="match status" value="1"/>
</dbReference>
<name>A0A542ZEI3_9MICO</name>
<keyword evidence="3 8" id="KW-0489">Methyltransferase</keyword>
<dbReference type="PANTHER" id="PTHR33841:SF5">
    <property type="entry name" value="DNA METHYLASE (MODIFICATION METHYLASE) (METHYLTRANSFERASE)-RELATED"/>
    <property type="match status" value="1"/>
</dbReference>
<dbReference type="EMBL" id="VFOQ01000001">
    <property type="protein sequence ID" value="TQL58755.1"/>
    <property type="molecule type" value="Genomic_DNA"/>
</dbReference>
<dbReference type="PANTHER" id="PTHR33841">
    <property type="entry name" value="DNA METHYLTRANSFERASE YEEA-RELATED"/>
    <property type="match status" value="1"/>
</dbReference>
<evidence type="ECO:0000256" key="3">
    <source>
        <dbReference type="ARBA" id="ARBA00022603"/>
    </source>
</evidence>
<organism evidence="8 9">
    <name type="scientific">Oryzihumus leptocrescens</name>
    <dbReference type="NCBI Taxonomy" id="297536"/>
    <lineage>
        <taxon>Bacteria</taxon>
        <taxon>Bacillati</taxon>
        <taxon>Actinomycetota</taxon>
        <taxon>Actinomycetes</taxon>
        <taxon>Micrococcales</taxon>
        <taxon>Intrasporangiaceae</taxon>
        <taxon>Oryzihumus</taxon>
    </lineage>
</organism>
<dbReference type="GO" id="GO:0032259">
    <property type="term" value="P:methylation"/>
    <property type="evidence" value="ECO:0007669"/>
    <property type="project" value="UniProtKB-KW"/>
</dbReference>
<proteinExistence type="inferred from homology"/>
<keyword evidence="9" id="KW-1185">Reference proteome</keyword>
<comment type="catalytic activity">
    <reaction evidence="6">
        <text>a 2'-deoxyadenosine in DNA + S-adenosyl-L-methionine = an N(6)-methyl-2'-deoxyadenosine in DNA + S-adenosyl-L-homocysteine + H(+)</text>
        <dbReference type="Rhea" id="RHEA:15197"/>
        <dbReference type="Rhea" id="RHEA-COMP:12418"/>
        <dbReference type="Rhea" id="RHEA-COMP:12419"/>
        <dbReference type="ChEBI" id="CHEBI:15378"/>
        <dbReference type="ChEBI" id="CHEBI:57856"/>
        <dbReference type="ChEBI" id="CHEBI:59789"/>
        <dbReference type="ChEBI" id="CHEBI:90615"/>
        <dbReference type="ChEBI" id="CHEBI:90616"/>
        <dbReference type="EC" id="2.1.1.72"/>
    </reaction>
</comment>
<dbReference type="PRINTS" id="PR00507">
    <property type="entry name" value="N12N6MTFRASE"/>
</dbReference>
<dbReference type="InterPro" id="IPR050953">
    <property type="entry name" value="N4_N6_ade-DNA_methylase"/>
</dbReference>
<dbReference type="Proteomes" id="UP000319514">
    <property type="component" value="Unassembled WGS sequence"/>
</dbReference>
<dbReference type="SUPFAM" id="SSF53335">
    <property type="entry name" value="S-adenosyl-L-methionine-dependent methyltransferases"/>
    <property type="match status" value="1"/>
</dbReference>
<evidence type="ECO:0000256" key="2">
    <source>
        <dbReference type="ARBA" id="ARBA00011900"/>
    </source>
</evidence>
<gene>
    <name evidence="8" type="ORF">FB474_0092</name>
</gene>
<dbReference type="RefSeq" id="WP_185745967.1">
    <property type="nucleotide sequence ID" value="NZ_BAAAKX010000006.1"/>
</dbReference>
<evidence type="ECO:0000256" key="4">
    <source>
        <dbReference type="ARBA" id="ARBA00022679"/>
    </source>
</evidence>
<dbReference type="Gene3D" id="3.40.50.150">
    <property type="entry name" value="Vaccinia Virus protein VP39"/>
    <property type="match status" value="1"/>
</dbReference>
<dbReference type="InterPro" id="IPR029063">
    <property type="entry name" value="SAM-dependent_MTases_sf"/>
</dbReference>
<dbReference type="InterPro" id="IPR002052">
    <property type="entry name" value="DNA_methylase_N6_adenine_CS"/>
</dbReference>
<dbReference type="InterPro" id="IPR011639">
    <property type="entry name" value="MethylTrfase_TaqI-like_dom"/>
</dbReference>
<reference evidence="8 9" key="1">
    <citation type="submission" date="2019-06" db="EMBL/GenBank/DDBJ databases">
        <title>Sequencing the genomes of 1000 actinobacteria strains.</title>
        <authorList>
            <person name="Klenk H.-P."/>
        </authorList>
    </citation>
    <scope>NUCLEOTIDE SEQUENCE [LARGE SCALE GENOMIC DNA]</scope>
    <source>
        <strain evidence="8 9">DSM 18082</strain>
    </source>
</reference>
<dbReference type="GO" id="GO:0006304">
    <property type="term" value="P:DNA modification"/>
    <property type="evidence" value="ECO:0007669"/>
    <property type="project" value="InterPro"/>
</dbReference>
<sequence length="576" mass="61760">MTEVSVARPNRARREVLATDPAVLDLSAAALEVLASVPAWWANRAAAAGLEGSALDVYAAVGSPCPVDLTDLDVHPREDLVDASPEVLADAYVVALDASVRSAHGRHYTPPLLAEALWRQAVEVLRGQPVGLVLDPASGAGVLLLPPLRTWLARQGDTQPELVLAAVTAAVAGRDLDAAAVWLGSVILAAELLPVWARVQPSRRRPLPALLHVEDGLAPQDPPAAAIVMNPPYGRVRLSTEDRDRWSHALSGHANLYGLFVASAIEQVAPGGVVSALIPAGWLGGAYSKNLRRTLGERAPLRRLTHVTERDGVFSSGVLQETVLATFAVGGRRGKVRAERVTVNGHAERESIGTGAIPKDGSLPWLLPRDPSDVPLVKASSTMTHRLADYGWKASTGPLVWNRHKDQISATATVGASPILWAADVDGGQVHQDPRRDHQRYLMPRTDRERDVLVLDRPAVLLQRTTAPEQDRRLVVAALDQGTLDRWGGQVIVENHVNVLTCSTANSALNPRVLAALLNSRALDRLYRCLTGSVAVSAYELAALPVPSPDQVRRWHDLDDAALARAIDEAYEVASA</sequence>
<dbReference type="GO" id="GO:0003676">
    <property type="term" value="F:nucleic acid binding"/>
    <property type="evidence" value="ECO:0007669"/>
    <property type="project" value="InterPro"/>
</dbReference>
<evidence type="ECO:0000256" key="1">
    <source>
        <dbReference type="ARBA" id="ARBA00006594"/>
    </source>
</evidence>
<dbReference type="EC" id="2.1.1.72" evidence="2"/>
<evidence type="ECO:0000256" key="5">
    <source>
        <dbReference type="ARBA" id="ARBA00022691"/>
    </source>
</evidence>
<comment type="caution">
    <text evidence="8">The sequence shown here is derived from an EMBL/GenBank/DDBJ whole genome shotgun (WGS) entry which is preliminary data.</text>
</comment>
<evidence type="ECO:0000259" key="7">
    <source>
        <dbReference type="Pfam" id="PF07669"/>
    </source>
</evidence>
<dbReference type="PROSITE" id="PS00092">
    <property type="entry name" value="N6_MTASE"/>
    <property type="match status" value="1"/>
</dbReference>